<gene>
    <name evidence="4" type="ORF">JX265_008766</name>
</gene>
<dbReference type="AlphaFoldDB" id="A0A9P9WHE5"/>
<reference evidence="4" key="1">
    <citation type="submission" date="2021-03" db="EMBL/GenBank/DDBJ databases">
        <title>Revisited historic fungal species revealed as producer of novel bioactive compounds through whole genome sequencing and comparative genomics.</title>
        <authorList>
            <person name="Vignolle G.A."/>
            <person name="Hochenegger N."/>
            <person name="Mach R.L."/>
            <person name="Mach-Aigner A.R."/>
            <person name="Javad Rahimi M."/>
            <person name="Salim K.A."/>
            <person name="Chan C.M."/>
            <person name="Lim L.B.L."/>
            <person name="Cai F."/>
            <person name="Druzhinina I.S."/>
            <person name="U'Ren J.M."/>
            <person name="Derntl C."/>
        </authorList>
    </citation>
    <scope>NUCLEOTIDE SEQUENCE</scope>
    <source>
        <strain evidence="4">TUCIM 5799</strain>
    </source>
</reference>
<name>A0A9P9WHE5_9PEZI</name>
<evidence type="ECO:0000256" key="3">
    <source>
        <dbReference type="ARBA" id="ARBA00023002"/>
    </source>
</evidence>
<dbReference type="PRINTS" id="PR00080">
    <property type="entry name" value="SDRFAMILY"/>
</dbReference>
<dbReference type="SUPFAM" id="SSF51735">
    <property type="entry name" value="NAD(P)-binding Rossmann-fold domains"/>
    <property type="match status" value="1"/>
</dbReference>
<protein>
    <submittedName>
        <fullName evidence="4">Uncharacterized protein</fullName>
    </submittedName>
</protein>
<dbReference type="PANTHER" id="PTHR24321">
    <property type="entry name" value="DEHYDROGENASES, SHORT CHAIN"/>
    <property type="match status" value="1"/>
</dbReference>
<proteinExistence type="inferred from homology"/>
<organism evidence="4 5">
    <name type="scientific">Neoarthrinium moseri</name>
    <dbReference type="NCBI Taxonomy" id="1658444"/>
    <lineage>
        <taxon>Eukaryota</taxon>
        <taxon>Fungi</taxon>
        <taxon>Dikarya</taxon>
        <taxon>Ascomycota</taxon>
        <taxon>Pezizomycotina</taxon>
        <taxon>Sordariomycetes</taxon>
        <taxon>Xylariomycetidae</taxon>
        <taxon>Amphisphaeriales</taxon>
        <taxon>Apiosporaceae</taxon>
        <taxon>Neoarthrinium</taxon>
    </lineage>
</organism>
<evidence type="ECO:0000313" key="4">
    <source>
        <dbReference type="EMBL" id="KAI1863549.1"/>
    </source>
</evidence>
<dbReference type="FunFam" id="3.40.50.720:FF:000084">
    <property type="entry name" value="Short-chain dehydrogenase reductase"/>
    <property type="match status" value="1"/>
</dbReference>
<dbReference type="PRINTS" id="PR00081">
    <property type="entry name" value="GDHRDH"/>
</dbReference>
<dbReference type="InterPro" id="IPR036291">
    <property type="entry name" value="NAD(P)-bd_dom_sf"/>
</dbReference>
<dbReference type="Pfam" id="PF13561">
    <property type="entry name" value="adh_short_C2"/>
    <property type="match status" value="1"/>
</dbReference>
<dbReference type="PANTHER" id="PTHR24321:SF12">
    <property type="entry name" value="SHORT-CHAIN DEHYDROGENASE_REDUCTASE FAMILY, PUTATIVE (AFU_ORTHOLOGUE AFUA_5G14340)-RELATED"/>
    <property type="match status" value="1"/>
</dbReference>
<dbReference type="Gene3D" id="3.40.50.720">
    <property type="entry name" value="NAD(P)-binding Rossmann-like Domain"/>
    <property type="match status" value="1"/>
</dbReference>
<dbReference type="CDD" id="cd05233">
    <property type="entry name" value="SDR_c"/>
    <property type="match status" value="1"/>
</dbReference>
<keyword evidence="2" id="KW-0521">NADP</keyword>
<comment type="similarity">
    <text evidence="1">Belongs to the short-chain dehydrogenases/reductases (SDR) family.</text>
</comment>
<evidence type="ECO:0000313" key="5">
    <source>
        <dbReference type="Proteomes" id="UP000829685"/>
    </source>
</evidence>
<dbReference type="Proteomes" id="UP000829685">
    <property type="component" value="Unassembled WGS sequence"/>
</dbReference>
<keyword evidence="3" id="KW-0560">Oxidoreductase</keyword>
<dbReference type="GO" id="GO:0016491">
    <property type="term" value="F:oxidoreductase activity"/>
    <property type="evidence" value="ECO:0007669"/>
    <property type="project" value="UniProtKB-KW"/>
</dbReference>
<keyword evidence="5" id="KW-1185">Reference proteome</keyword>
<comment type="caution">
    <text evidence="4">The sequence shown here is derived from an EMBL/GenBank/DDBJ whole genome shotgun (WGS) entry which is preliminary data.</text>
</comment>
<sequence>MSAHGLYPGVAVVTGAAGNGIGAAIAKAFAAEGCKRIALTDRKSDLLDAVKTAIEATYVGTQVYAVSGDISDADFVQSFIDGVVAKFGRIDYAANCAGVLGTAQRCTETSIEEFDRLNSINYRGVWLCSRAELGVMVNQDPLDGNVPGRAPSRGAIVNIASQLGIVNKAKTGPYSASKAAVISLTRSDAIDYSQDGIRVNCVCPGVIATPMTVWDEESRKRTEPFVQMAPLGRIGRPEEIADAALFLCSAKASFVQGHAMVVDGGYILT</sequence>
<evidence type="ECO:0000256" key="1">
    <source>
        <dbReference type="ARBA" id="ARBA00006484"/>
    </source>
</evidence>
<accession>A0A9P9WHE5</accession>
<evidence type="ECO:0000256" key="2">
    <source>
        <dbReference type="ARBA" id="ARBA00022857"/>
    </source>
</evidence>
<dbReference type="InterPro" id="IPR002347">
    <property type="entry name" value="SDR_fam"/>
</dbReference>
<dbReference type="EMBL" id="JAFIMR010000025">
    <property type="protein sequence ID" value="KAI1863549.1"/>
    <property type="molecule type" value="Genomic_DNA"/>
</dbReference>